<dbReference type="PANTHER" id="PTHR30346:SF10">
    <property type="entry name" value="TRANSCRIPTIONAL REGULATOR OF OXIDATIVE STRESS OXYR"/>
    <property type="match status" value="1"/>
</dbReference>
<protein>
    <submittedName>
        <fullName evidence="6">Hydrogen peroxide-inducible genes activator</fullName>
    </submittedName>
</protein>
<dbReference type="PROSITE" id="PS50931">
    <property type="entry name" value="HTH_LYSR"/>
    <property type="match status" value="1"/>
</dbReference>
<evidence type="ECO:0000256" key="2">
    <source>
        <dbReference type="ARBA" id="ARBA00023015"/>
    </source>
</evidence>
<dbReference type="GO" id="GO:0003677">
    <property type="term" value="F:DNA binding"/>
    <property type="evidence" value="ECO:0007669"/>
    <property type="project" value="UniProtKB-KW"/>
</dbReference>
<dbReference type="FunFam" id="1.10.10.10:FF:000001">
    <property type="entry name" value="LysR family transcriptional regulator"/>
    <property type="match status" value="1"/>
</dbReference>
<dbReference type="AlphaFoldDB" id="A0A857JQX7"/>
<dbReference type="SUPFAM" id="SSF46785">
    <property type="entry name" value="Winged helix' DNA-binding domain"/>
    <property type="match status" value="1"/>
</dbReference>
<keyword evidence="4" id="KW-0804">Transcription</keyword>
<evidence type="ECO:0000259" key="5">
    <source>
        <dbReference type="PROSITE" id="PS50931"/>
    </source>
</evidence>
<dbReference type="InterPro" id="IPR036390">
    <property type="entry name" value="WH_DNA-bd_sf"/>
</dbReference>
<dbReference type="CDD" id="cd08411">
    <property type="entry name" value="PBP2_OxyR"/>
    <property type="match status" value="1"/>
</dbReference>
<gene>
    <name evidence="6" type="ORF">FX988_03618</name>
</gene>
<dbReference type="EMBL" id="CP047656">
    <property type="protein sequence ID" value="QHJ13357.1"/>
    <property type="molecule type" value="Genomic_DNA"/>
</dbReference>
<keyword evidence="3" id="KW-0238">DNA-binding</keyword>
<name>A0A857JQX7_9ALTE</name>
<keyword evidence="7" id="KW-1185">Reference proteome</keyword>
<keyword evidence="2" id="KW-0805">Transcription regulation</keyword>
<reference evidence="6 7" key="1">
    <citation type="submission" date="2019-12" db="EMBL/GenBank/DDBJ databases">
        <title>Genome sequencing and assembly of endphytes of Porphyra tenera.</title>
        <authorList>
            <person name="Park J.M."/>
            <person name="Shin R."/>
            <person name="Jo S.H."/>
        </authorList>
    </citation>
    <scope>NUCLEOTIDE SEQUENCE [LARGE SCALE GENOMIC DNA]</scope>
    <source>
        <strain evidence="6 7">GPM4</strain>
    </source>
</reference>
<dbReference type="KEGG" id="pmes:FX988_03618"/>
<dbReference type="SUPFAM" id="SSF53850">
    <property type="entry name" value="Periplasmic binding protein-like II"/>
    <property type="match status" value="1"/>
</dbReference>
<evidence type="ECO:0000256" key="3">
    <source>
        <dbReference type="ARBA" id="ARBA00023125"/>
    </source>
</evidence>
<organism evidence="6 7">
    <name type="scientific">Paraglaciecola mesophila</name>
    <dbReference type="NCBI Taxonomy" id="197222"/>
    <lineage>
        <taxon>Bacteria</taxon>
        <taxon>Pseudomonadati</taxon>
        <taxon>Pseudomonadota</taxon>
        <taxon>Gammaproteobacteria</taxon>
        <taxon>Alteromonadales</taxon>
        <taxon>Alteromonadaceae</taxon>
        <taxon>Paraglaciecola</taxon>
    </lineage>
</organism>
<comment type="similarity">
    <text evidence="1">Belongs to the LysR transcriptional regulatory family.</text>
</comment>
<dbReference type="Gene3D" id="3.40.190.10">
    <property type="entry name" value="Periplasmic binding protein-like II"/>
    <property type="match status" value="2"/>
</dbReference>
<dbReference type="Pfam" id="PF00126">
    <property type="entry name" value="HTH_1"/>
    <property type="match status" value="1"/>
</dbReference>
<dbReference type="PRINTS" id="PR00039">
    <property type="entry name" value="HTHLYSR"/>
</dbReference>
<evidence type="ECO:0000256" key="4">
    <source>
        <dbReference type="ARBA" id="ARBA00023163"/>
    </source>
</evidence>
<dbReference type="InterPro" id="IPR005119">
    <property type="entry name" value="LysR_subst-bd"/>
</dbReference>
<dbReference type="Proteomes" id="UP000464524">
    <property type="component" value="Chromosome"/>
</dbReference>
<evidence type="ECO:0000313" key="6">
    <source>
        <dbReference type="EMBL" id="QHJ13357.1"/>
    </source>
</evidence>
<dbReference type="GO" id="GO:0032993">
    <property type="term" value="C:protein-DNA complex"/>
    <property type="evidence" value="ECO:0007669"/>
    <property type="project" value="TreeGrafter"/>
</dbReference>
<feature type="domain" description="HTH lysR-type" evidence="5">
    <location>
        <begin position="4"/>
        <end position="61"/>
    </location>
</feature>
<evidence type="ECO:0000313" key="7">
    <source>
        <dbReference type="Proteomes" id="UP000464524"/>
    </source>
</evidence>
<dbReference type="PANTHER" id="PTHR30346">
    <property type="entry name" value="TRANSCRIPTIONAL DUAL REGULATOR HCAR-RELATED"/>
    <property type="match status" value="1"/>
</dbReference>
<sequence>MKWPNLKHLHYLVTLHQEQHFHRAAAHCHVSQSTLSTAIQNLEEQFGCQLLEREHKTFVFTPFGLELVERSRRLLNDANELVDFAQTAGNWQSGNLKIGVIPTIAPFFFEGLIGAVKEHLPDISLQLQEDTTTNLLSQLNEGVLDLLVLALPMETPGCKQLVIGHDPFHLIAHSDLVDTLPMPMDVSALPAKSVFLLQQEHCMTGHAVSACNLRHKEQVNTLAASSLYTLVQLANSKLGFTFMPELAIKNHILSTSKLVSLPAEDSAYREIGLVWRNATTRVRLFRRLAELLSPLTPVPTLKK</sequence>
<dbReference type="Gene3D" id="1.10.10.10">
    <property type="entry name" value="Winged helix-like DNA-binding domain superfamily/Winged helix DNA-binding domain"/>
    <property type="match status" value="1"/>
</dbReference>
<proteinExistence type="inferred from homology"/>
<dbReference type="RefSeq" id="WP_160181453.1">
    <property type="nucleotide sequence ID" value="NZ_CP047656.1"/>
</dbReference>
<dbReference type="InterPro" id="IPR036388">
    <property type="entry name" value="WH-like_DNA-bd_sf"/>
</dbReference>
<dbReference type="InterPro" id="IPR000847">
    <property type="entry name" value="LysR_HTH_N"/>
</dbReference>
<evidence type="ECO:0000256" key="1">
    <source>
        <dbReference type="ARBA" id="ARBA00009437"/>
    </source>
</evidence>
<dbReference type="OrthoDB" id="9775392at2"/>
<dbReference type="GO" id="GO:0003700">
    <property type="term" value="F:DNA-binding transcription factor activity"/>
    <property type="evidence" value="ECO:0007669"/>
    <property type="project" value="InterPro"/>
</dbReference>
<dbReference type="Pfam" id="PF03466">
    <property type="entry name" value="LysR_substrate"/>
    <property type="match status" value="1"/>
</dbReference>
<accession>A0A857JQX7</accession>